<dbReference type="PANTHER" id="PTHR41299:SF1">
    <property type="entry name" value="THIAMINE PYROPHOSPHOKINASE"/>
    <property type="match status" value="1"/>
</dbReference>
<evidence type="ECO:0000256" key="4">
    <source>
        <dbReference type="ARBA" id="ARBA00022840"/>
    </source>
</evidence>
<dbReference type="Pfam" id="PF04263">
    <property type="entry name" value="TPK_catalytic"/>
    <property type="match status" value="1"/>
</dbReference>
<dbReference type="GO" id="GO:0030975">
    <property type="term" value="F:thiamine binding"/>
    <property type="evidence" value="ECO:0007669"/>
    <property type="project" value="InterPro"/>
</dbReference>
<organism evidence="8 9">
    <name type="scientific">Sharpea porci</name>
    <dbReference type="NCBI Taxonomy" id="2652286"/>
    <lineage>
        <taxon>Bacteria</taxon>
        <taxon>Bacillati</taxon>
        <taxon>Bacillota</taxon>
        <taxon>Erysipelotrichia</taxon>
        <taxon>Erysipelotrichales</taxon>
        <taxon>Coprobacillaceae</taxon>
        <taxon>Sharpea</taxon>
    </lineage>
</organism>
<accession>A0A844FQZ8</accession>
<comment type="caution">
    <text evidence="8">The sequence shown here is derived from an EMBL/GenBank/DDBJ whole genome shotgun (WGS) entry which is preliminary data.</text>
</comment>
<dbReference type="InterPro" id="IPR007371">
    <property type="entry name" value="TPK_catalytic"/>
</dbReference>
<keyword evidence="2" id="KW-0547">Nucleotide-binding</keyword>
<keyword evidence="1 8" id="KW-0808">Transferase</keyword>
<dbReference type="GO" id="GO:0009229">
    <property type="term" value="P:thiamine diphosphate biosynthetic process"/>
    <property type="evidence" value="ECO:0007669"/>
    <property type="project" value="InterPro"/>
</dbReference>
<keyword evidence="4" id="KW-0067">ATP-binding</keyword>
<reference evidence="8 9" key="1">
    <citation type="submission" date="2019-08" db="EMBL/GenBank/DDBJ databases">
        <title>In-depth cultivation of the pig gut microbiome towards novel bacterial diversity and tailored functional studies.</title>
        <authorList>
            <person name="Wylensek D."/>
            <person name="Hitch T.C.A."/>
            <person name="Clavel T."/>
        </authorList>
    </citation>
    <scope>NUCLEOTIDE SEQUENCE [LARGE SCALE GENOMIC DNA]</scope>
    <source>
        <strain evidence="8 9">CA-Schmier-601-WT-3</strain>
    </source>
</reference>
<dbReference type="Gene3D" id="3.40.50.10240">
    <property type="entry name" value="Thiamin pyrophosphokinase, catalytic domain"/>
    <property type="match status" value="1"/>
</dbReference>
<name>A0A844FQZ8_9FIRM</name>
<keyword evidence="3 8" id="KW-0418">Kinase</keyword>
<proteinExistence type="predicted"/>
<gene>
    <name evidence="8" type="ORF">FYJ79_02030</name>
</gene>
<evidence type="ECO:0000256" key="1">
    <source>
        <dbReference type="ARBA" id="ARBA00022679"/>
    </source>
</evidence>
<dbReference type="InterPro" id="IPR007373">
    <property type="entry name" value="Thiamin_PyroPKinase_B1-bd"/>
</dbReference>
<dbReference type="Proteomes" id="UP000442619">
    <property type="component" value="Unassembled WGS sequence"/>
</dbReference>
<evidence type="ECO:0000259" key="7">
    <source>
        <dbReference type="Pfam" id="PF04265"/>
    </source>
</evidence>
<dbReference type="GO" id="GO:0016301">
    <property type="term" value="F:kinase activity"/>
    <property type="evidence" value="ECO:0007669"/>
    <property type="project" value="UniProtKB-KW"/>
</dbReference>
<dbReference type="EMBL" id="VUNM01000002">
    <property type="protein sequence ID" value="MST88368.1"/>
    <property type="molecule type" value="Genomic_DNA"/>
</dbReference>
<dbReference type="GO" id="GO:0004788">
    <property type="term" value="F:thiamine diphosphokinase activity"/>
    <property type="evidence" value="ECO:0007669"/>
    <property type="project" value="UniProtKB-UniRule"/>
</dbReference>
<feature type="domain" description="Thiamin pyrophosphokinase thiamin-binding" evidence="7">
    <location>
        <begin position="137"/>
        <end position="190"/>
    </location>
</feature>
<evidence type="ECO:0000313" key="9">
    <source>
        <dbReference type="Proteomes" id="UP000442619"/>
    </source>
</evidence>
<dbReference type="AlphaFoldDB" id="A0A844FQZ8"/>
<dbReference type="GO" id="GO:0005524">
    <property type="term" value="F:ATP binding"/>
    <property type="evidence" value="ECO:0007669"/>
    <property type="project" value="UniProtKB-KW"/>
</dbReference>
<dbReference type="InterPro" id="IPR006282">
    <property type="entry name" value="Thi_PPkinase"/>
</dbReference>
<dbReference type="CDD" id="cd07995">
    <property type="entry name" value="TPK"/>
    <property type="match status" value="1"/>
</dbReference>
<dbReference type="RefSeq" id="WP_154514306.1">
    <property type="nucleotide sequence ID" value="NZ_JAXFJJ010000062.1"/>
</dbReference>
<dbReference type="Pfam" id="PF04265">
    <property type="entry name" value="TPK_B1_binding"/>
    <property type="match status" value="1"/>
</dbReference>
<dbReference type="GO" id="GO:0006772">
    <property type="term" value="P:thiamine metabolic process"/>
    <property type="evidence" value="ECO:0007669"/>
    <property type="project" value="UniProtKB-UniRule"/>
</dbReference>
<sequence>MKIGMYGGIDNGYVRDRSMDYIAIDQGLTYLAREGIKPVIAIGDFDSLNDKRLLEGVPNLKYQPIKDDTDTALAIKWAIANGYDEMDITGVMQGRMDHFLAVLCLLERYRDYRITLYDQKNCMRLLKAGSYDIDCQQYHYFSVFAIQDTVLTLQHCDYELDHYLLKRHDPLCVSNQCKHILHLETTEDILFIQAS</sequence>
<evidence type="ECO:0000313" key="8">
    <source>
        <dbReference type="EMBL" id="MST88368.1"/>
    </source>
</evidence>
<dbReference type="InterPro" id="IPR036759">
    <property type="entry name" value="TPK_catalytic_sf"/>
</dbReference>
<dbReference type="InterPro" id="IPR053149">
    <property type="entry name" value="TPK"/>
</dbReference>
<keyword evidence="9" id="KW-1185">Reference proteome</keyword>
<feature type="domain" description="Thiamin pyrophosphokinase catalytic" evidence="6">
    <location>
        <begin position="21"/>
        <end position="115"/>
    </location>
</feature>
<evidence type="ECO:0000256" key="2">
    <source>
        <dbReference type="ARBA" id="ARBA00022741"/>
    </source>
</evidence>
<evidence type="ECO:0000256" key="5">
    <source>
        <dbReference type="NCBIfam" id="TIGR01378"/>
    </source>
</evidence>
<protein>
    <recommendedName>
        <fullName evidence="5">Thiamine diphosphokinase</fullName>
        <ecNumber evidence="5">2.7.6.2</ecNumber>
    </recommendedName>
</protein>
<evidence type="ECO:0000256" key="3">
    <source>
        <dbReference type="ARBA" id="ARBA00022777"/>
    </source>
</evidence>
<dbReference type="EC" id="2.7.6.2" evidence="5"/>
<dbReference type="PANTHER" id="PTHR41299">
    <property type="entry name" value="THIAMINE PYROPHOSPHOKINASE"/>
    <property type="match status" value="1"/>
</dbReference>
<dbReference type="SUPFAM" id="SSF63999">
    <property type="entry name" value="Thiamin pyrophosphokinase, catalytic domain"/>
    <property type="match status" value="1"/>
</dbReference>
<dbReference type="NCBIfam" id="TIGR01378">
    <property type="entry name" value="thi_PPkinase"/>
    <property type="match status" value="1"/>
</dbReference>
<evidence type="ECO:0000259" key="6">
    <source>
        <dbReference type="Pfam" id="PF04263"/>
    </source>
</evidence>